<dbReference type="PROSITE" id="PS50878">
    <property type="entry name" value="RT_POL"/>
    <property type="match status" value="1"/>
</dbReference>
<comment type="caution">
    <text evidence="2">The sequence shown here is derived from an EMBL/GenBank/DDBJ whole genome shotgun (WGS) entry which is preliminary data.</text>
</comment>
<sequence length="436" mass="48890">MPLFPCEWCDLEFDSKIGHGVHARSTNPAQYESVPGLACRRSRWTNEELRIMAREEVFIPEETRFVNQALVAMLHSKGLFSSGPGFMDEDVECYDEDPHSIGRGISTEEMQRSRLKGQFSPGLYGITIGEWAQVHELKKYVFGIFLLAETVRKWMFAARTVLIPKVSQPTVAADFRPISIASDGLAENIALLAEVLNVSTSKGKLLYVAVIDVRKAFDTVSRAPLMEVLRTGGVLYYILHHILQLYLVGNTTIQLPGKICRGVPVKQGVRQEDTLSPMLFNIFLDEALRDQEASIRFGVWSEVVSRLAFTDDVVVLAGSRAGLQVNLNRLSRALEHFGLGLSAAKLFSLVMAVVLRERHVKVLVEPMFRIGTAFLTPLSVNSTFRYLGIQFARGGVKAFKQDLEGPLEWIAAAPLKLFERMELLKVYLLLSLIYRL</sequence>
<keyword evidence="3" id="KW-1185">Reference proteome</keyword>
<protein>
    <recommendedName>
        <fullName evidence="1">Reverse transcriptase domain-containing protein</fullName>
    </recommendedName>
</protein>
<dbReference type="CDD" id="cd01650">
    <property type="entry name" value="RT_nLTR_like"/>
    <property type="match status" value="1"/>
</dbReference>
<feature type="domain" description="Reverse transcriptase" evidence="1">
    <location>
        <begin position="144"/>
        <end position="391"/>
    </location>
</feature>
<dbReference type="InterPro" id="IPR000477">
    <property type="entry name" value="RT_dom"/>
</dbReference>
<organism evidence="2 3">
    <name type="scientific">Dryococelus australis</name>
    <dbReference type="NCBI Taxonomy" id="614101"/>
    <lineage>
        <taxon>Eukaryota</taxon>
        <taxon>Metazoa</taxon>
        <taxon>Ecdysozoa</taxon>
        <taxon>Arthropoda</taxon>
        <taxon>Hexapoda</taxon>
        <taxon>Insecta</taxon>
        <taxon>Pterygota</taxon>
        <taxon>Neoptera</taxon>
        <taxon>Polyneoptera</taxon>
        <taxon>Phasmatodea</taxon>
        <taxon>Verophasmatodea</taxon>
        <taxon>Anareolatae</taxon>
        <taxon>Phasmatidae</taxon>
        <taxon>Eurycanthinae</taxon>
        <taxon>Dryococelus</taxon>
    </lineage>
</organism>
<name>A0ABQ9HS90_9NEOP</name>
<evidence type="ECO:0000259" key="1">
    <source>
        <dbReference type="PROSITE" id="PS50878"/>
    </source>
</evidence>
<dbReference type="PANTHER" id="PTHR47027">
    <property type="entry name" value="REVERSE TRANSCRIPTASE DOMAIN-CONTAINING PROTEIN"/>
    <property type="match status" value="1"/>
</dbReference>
<evidence type="ECO:0000313" key="2">
    <source>
        <dbReference type="EMBL" id="KAJ8886990.1"/>
    </source>
</evidence>
<accession>A0ABQ9HS90</accession>
<dbReference type="EMBL" id="JARBHB010000004">
    <property type="protein sequence ID" value="KAJ8886990.1"/>
    <property type="molecule type" value="Genomic_DNA"/>
</dbReference>
<gene>
    <name evidence="2" type="ORF">PR048_013204</name>
</gene>
<evidence type="ECO:0000313" key="3">
    <source>
        <dbReference type="Proteomes" id="UP001159363"/>
    </source>
</evidence>
<dbReference type="PANTHER" id="PTHR47027:SF20">
    <property type="entry name" value="REVERSE TRANSCRIPTASE-LIKE PROTEIN WITH RNA-DIRECTED DNA POLYMERASE DOMAIN"/>
    <property type="match status" value="1"/>
</dbReference>
<dbReference type="Proteomes" id="UP001159363">
    <property type="component" value="Chromosome X"/>
</dbReference>
<reference evidence="2 3" key="1">
    <citation type="submission" date="2023-02" db="EMBL/GenBank/DDBJ databases">
        <title>LHISI_Scaffold_Assembly.</title>
        <authorList>
            <person name="Stuart O.P."/>
            <person name="Cleave R."/>
            <person name="Magrath M.J.L."/>
            <person name="Mikheyev A.S."/>
        </authorList>
    </citation>
    <scope>NUCLEOTIDE SEQUENCE [LARGE SCALE GENOMIC DNA]</scope>
    <source>
        <strain evidence="2">Daus_M_001</strain>
        <tissue evidence="2">Leg muscle</tissue>
    </source>
</reference>
<dbReference type="Pfam" id="PF00078">
    <property type="entry name" value="RVT_1"/>
    <property type="match status" value="1"/>
</dbReference>
<proteinExistence type="predicted"/>